<feature type="compositionally biased region" description="Basic and acidic residues" evidence="1">
    <location>
        <begin position="491"/>
        <end position="578"/>
    </location>
</feature>
<dbReference type="RefSeq" id="XP_018037057.1">
    <property type="nucleotide sequence ID" value="XM_018186894.1"/>
</dbReference>
<protein>
    <submittedName>
        <fullName evidence="2">Uncharacterized protein</fullName>
    </submittedName>
</protein>
<accession>A0A177CI85</accession>
<dbReference type="AlphaFoldDB" id="A0A177CI85"/>
<dbReference type="OrthoDB" id="3786709at2759"/>
<dbReference type="InParanoid" id="A0A177CI85"/>
<dbReference type="Proteomes" id="UP000077069">
    <property type="component" value="Unassembled WGS sequence"/>
</dbReference>
<evidence type="ECO:0000313" key="3">
    <source>
        <dbReference type="Proteomes" id="UP000077069"/>
    </source>
</evidence>
<evidence type="ECO:0000313" key="2">
    <source>
        <dbReference type="EMBL" id="OAG06692.1"/>
    </source>
</evidence>
<feature type="compositionally biased region" description="Low complexity" evidence="1">
    <location>
        <begin position="95"/>
        <end position="120"/>
    </location>
</feature>
<feature type="region of interest" description="Disordered" evidence="1">
    <location>
        <begin position="278"/>
        <end position="312"/>
    </location>
</feature>
<keyword evidence="3" id="KW-1185">Reference proteome</keyword>
<gene>
    <name evidence="2" type="ORF">CC84DRAFT_619230</name>
</gene>
<feature type="compositionally biased region" description="Basic and acidic residues" evidence="1">
    <location>
        <begin position="69"/>
        <end position="83"/>
    </location>
</feature>
<feature type="compositionally biased region" description="Polar residues" evidence="1">
    <location>
        <begin position="46"/>
        <end position="57"/>
    </location>
</feature>
<evidence type="ECO:0000256" key="1">
    <source>
        <dbReference type="SAM" id="MobiDB-lite"/>
    </source>
</evidence>
<organism evidence="2 3">
    <name type="scientific">Paraphaeosphaeria sporulosa</name>
    <dbReference type="NCBI Taxonomy" id="1460663"/>
    <lineage>
        <taxon>Eukaryota</taxon>
        <taxon>Fungi</taxon>
        <taxon>Dikarya</taxon>
        <taxon>Ascomycota</taxon>
        <taxon>Pezizomycotina</taxon>
        <taxon>Dothideomycetes</taxon>
        <taxon>Pleosporomycetidae</taxon>
        <taxon>Pleosporales</taxon>
        <taxon>Massarineae</taxon>
        <taxon>Didymosphaeriaceae</taxon>
        <taxon>Paraphaeosphaeria</taxon>
    </lineage>
</organism>
<reference evidence="2 3" key="1">
    <citation type="submission" date="2016-05" db="EMBL/GenBank/DDBJ databases">
        <title>Comparative analysis of secretome profiles of manganese(II)-oxidizing ascomycete fungi.</title>
        <authorList>
            <consortium name="DOE Joint Genome Institute"/>
            <person name="Zeiner C.A."/>
            <person name="Purvine S.O."/>
            <person name="Zink E.M."/>
            <person name="Wu S."/>
            <person name="Pasa-Tolic L."/>
            <person name="Chaput D.L."/>
            <person name="Haridas S."/>
            <person name="Grigoriev I.V."/>
            <person name="Santelli C.M."/>
            <person name="Hansel C.M."/>
        </authorList>
    </citation>
    <scope>NUCLEOTIDE SEQUENCE [LARGE SCALE GENOMIC DNA]</scope>
    <source>
        <strain evidence="2 3">AP3s5-JAC2a</strain>
    </source>
</reference>
<dbReference type="EMBL" id="KV441551">
    <property type="protein sequence ID" value="OAG06692.1"/>
    <property type="molecule type" value="Genomic_DNA"/>
</dbReference>
<feature type="region of interest" description="Disordered" evidence="1">
    <location>
        <begin position="480"/>
        <end position="589"/>
    </location>
</feature>
<feature type="compositionally biased region" description="Polar residues" evidence="1">
    <location>
        <begin position="1"/>
        <end position="10"/>
    </location>
</feature>
<sequence>MSVYNHNNFNDLRPFGDDGSGPAYNDNPSEEFDFNNYYPAAGGSNALPSSRQDNGTAGQYPDGDSNRFSPRDHDNLDLYRDDSLQSPEAGPSNVCSSSAQPCQSSPRGDPSTVPSSPTSPRQELSARARRVYDKLPEHRKETVGWHPQLNRMLSDHPHFIPTFNFDSAMSMTARDVVNPVAGEFPAAVVMDDELAELRLYYEQWVDFNTLTVEQLAGLGHGFLDQLAAEPKIVNLLEQYRYEPLVAGETIEQILPNVGKSLNEAPGLLDYYQIPLRKGEDEGESDEEDAEMGDEEEGEDAEDSKDKGKKSERKYLPRRVQYRPYRYMFKSSAEARAHRTKVRHPAKIAKDIERVEQYGRYYWTRRIYESIINVDLIFDNKTSVIATNFSKLHHFDEDDLEATAHHIFDECITVHRKGWVGHDYNRHDYKRGKCKDVFADSVEGRLERICGILKHSKAIANDCIVGGNDLLMQTVDNPIHRASTKTANNKGNMERAERLRKQETDRQREKRLAREAAQAQKKEQKRIEKEKKEAEKQAEKDRKAAERKAEQERKATQREAERQRKAAEREHEKQRKAAERAQAAADRRRR</sequence>
<dbReference type="GeneID" id="28770380"/>
<name>A0A177CI85_9PLEO</name>
<proteinExistence type="predicted"/>
<feature type="region of interest" description="Disordered" evidence="1">
    <location>
        <begin position="1"/>
        <end position="126"/>
    </location>
</feature>
<feature type="compositionally biased region" description="Acidic residues" evidence="1">
    <location>
        <begin position="280"/>
        <end position="302"/>
    </location>
</feature>